<evidence type="ECO:0000313" key="2">
    <source>
        <dbReference type="Proteomes" id="UP001288944"/>
    </source>
</evidence>
<reference evidence="1" key="1">
    <citation type="submission" date="2019-11" db="EMBL/GenBank/DDBJ databases">
        <title>Characterization of Clostridium perfringens isolates from swine manure treated agricultural soils.</title>
        <authorList>
            <person name="Wushke S.T."/>
        </authorList>
    </citation>
    <scope>NUCLEOTIDE SEQUENCE</scope>
    <source>
        <strain evidence="1">X62</strain>
    </source>
</reference>
<proteinExistence type="predicted"/>
<dbReference type="AlphaFoldDB" id="A0AAW9KL24"/>
<protein>
    <submittedName>
        <fullName evidence="1">Amino acid deaminase/aldolase</fullName>
    </submittedName>
</protein>
<accession>A0AAW9KL24</accession>
<evidence type="ECO:0000313" key="1">
    <source>
        <dbReference type="EMBL" id="MDZ7543932.1"/>
    </source>
</evidence>
<organism evidence="1 2">
    <name type="scientific">Clostridium perfringens</name>
    <dbReference type="NCBI Taxonomy" id="1502"/>
    <lineage>
        <taxon>Bacteria</taxon>
        <taxon>Bacillati</taxon>
        <taxon>Bacillota</taxon>
        <taxon>Clostridia</taxon>
        <taxon>Eubacteriales</taxon>
        <taxon>Clostridiaceae</taxon>
        <taxon>Clostridium</taxon>
    </lineage>
</organism>
<dbReference type="InterPro" id="IPR029066">
    <property type="entry name" value="PLP-binding_barrel"/>
</dbReference>
<gene>
    <name evidence="1" type="ORF">GNF83_22780</name>
</gene>
<feature type="non-terminal residue" evidence="1">
    <location>
        <position position="118"/>
    </location>
</feature>
<dbReference type="SUPFAM" id="SSF51419">
    <property type="entry name" value="PLP-binding barrel"/>
    <property type="match status" value="1"/>
</dbReference>
<dbReference type="EMBL" id="WNUR01001816">
    <property type="protein sequence ID" value="MDZ7543932.1"/>
    <property type="molecule type" value="Genomic_DNA"/>
</dbReference>
<dbReference type="Gene3D" id="3.20.20.10">
    <property type="entry name" value="Alanine racemase"/>
    <property type="match status" value="1"/>
</dbReference>
<dbReference type="Proteomes" id="UP001288944">
    <property type="component" value="Unassembled WGS sequence"/>
</dbReference>
<comment type="caution">
    <text evidence="1">The sequence shown here is derived from an EMBL/GenBank/DDBJ whole genome shotgun (WGS) entry which is preliminary data.</text>
</comment>
<sequence length="118" mass="12816">MSSDLYGIHFGVWRSPVRTVEAAVELAERIASSKYVRLDGIMGYEAQIAGVGDAAPRQALKNALVRHMKRRSIIELAAKRARIMERLQEKGIAVRFVNGGGTGSIASTCVEEAVTEVT</sequence>
<name>A0AAW9KL24_CLOPF</name>